<dbReference type="InterPro" id="IPR011009">
    <property type="entry name" value="Kinase-like_dom_sf"/>
</dbReference>
<evidence type="ECO:0000313" key="5">
    <source>
        <dbReference type="Proteomes" id="UP000037460"/>
    </source>
</evidence>
<dbReference type="InterPro" id="IPR032675">
    <property type="entry name" value="LRR_dom_sf"/>
</dbReference>
<dbReference type="PANTHER" id="PTHR47989">
    <property type="entry name" value="OS01G0750732 PROTEIN"/>
    <property type="match status" value="1"/>
</dbReference>
<dbReference type="InterPro" id="IPR000719">
    <property type="entry name" value="Prot_kinase_dom"/>
</dbReference>
<dbReference type="InterPro" id="IPR008271">
    <property type="entry name" value="Ser/Thr_kinase_AS"/>
</dbReference>
<keyword evidence="2" id="KW-0067">ATP-binding</keyword>
<dbReference type="Pfam" id="PF00069">
    <property type="entry name" value="Pkinase"/>
    <property type="match status" value="1"/>
</dbReference>
<protein>
    <submittedName>
        <fullName evidence="4">L-type lectin-domain containing receptor kinase-like protein</fullName>
    </submittedName>
</protein>
<organism evidence="4 5">
    <name type="scientific">Chrysochromulina tobinii</name>
    <dbReference type="NCBI Taxonomy" id="1460289"/>
    <lineage>
        <taxon>Eukaryota</taxon>
        <taxon>Haptista</taxon>
        <taxon>Haptophyta</taxon>
        <taxon>Prymnesiophyceae</taxon>
        <taxon>Prymnesiales</taxon>
        <taxon>Chrysochromulinaceae</taxon>
        <taxon>Chrysochromulina</taxon>
    </lineage>
</organism>
<comment type="caution">
    <text evidence="4">The sequence shown here is derived from an EMBL/GenBank/DDBJ whole genome shotgun (WGS) entry which is preliminary data.</text>
</comment>
<accession>A0A0M0J8Q5</accession>
<proteinExistence type="predicted"/>
<dbReference type="Gene3D" id="3.80.10.10">
    <property type="entry name" value="Ribonuclease Inhibitor"/>
    <property type="match status" value="1"/>
</dbReference>
<sequence>MSLSVKGVDGFSATASFWSNCRSLESVTISGAGTATPLFGYKSALPNVLFTSTLRSLSLKDCDVPELPPSICDCPALASLSVTNCGLQRLPDCLHQLASLDNLSLTGNVLHLEGIAVLERCDFLNTPSSAAATSSAAANGGTRAVSLMGNRLPFGCPTEVRVVAYLKALPRPDKSYAGLRHYDYCELEAATRGFSPKSLLNAEGSFGPVYSGTIGASQQVAVKVMAEATLSSEEQLRAELGALQMCRHPNLVQLLGCCIDDPRGGKCLVYELKPNGSIRSYLDKDLSTRIACGWRRRISWMLQVISALEYLHVIAEPIMIHRDIKTANILLDSSLSACIGDFGLARLISDSAKAEGAAAKGASTRIVGTPGYIDPEYARTGKITTASDIYSFGVCMIELLCSRRAFDKDRDEPALVSEFEEAVEEGEKGKDTLSALIDRAGEARC</sequence>
<dbReference type="AlphaFoldDB" id="A0A0M0J8Q5"/>
<evidence type="ECO:0000256" key="1">
    <source>
        <dbReference type="ARBA" id="ARBA00022741"/>
    </source>
</evidence>
<dbReference type="Gene3D" id="3.30.200.20">
    <property type="entry name" value="Phosphorylase Kinase, domain 1"/>
    <property type="match status" value="1"/>
</dbReference>
<keyword evidence="4" id="KW-0808">Transferase</keyword>
<dbReference type="Gene3D" id="1.10.510.10">
    <property type="entry name" value="Transferase(Phosphotransferase) domain 1"/>
    <property type="match status" value="1"/>
</dbReference>
<dbReference type="PANTHER" id="PTHR47989:SF47">
    <property type="entry name" value="SERINE_THREONINE-PROTEIN KINASE PBL28-RELATED"/>
    <property type="match status" value="1"/>
</dbReference>
<evidence type="ECO:0000313" key="4">
    <source>
        <dbReference type="EMBL" id="KOO22613.1"/>
    </source>
</evidence>
<keyword evidence="5" id="KW-1185">Reference proteome</keyword>
<dbReference type="GO" id="GO:0004672">
    <property type="term" value="F:protein kinase activity"/>
    <property type="evidence" value="ECO:0007669"/>
    <property type="project" value="InterPro"/>
</dbReference>
<dbReference type="GO" id="GO:0030246">
    <property type="term" value="F:carbohydrate binding"/>
    <property type="evidence" value="ECO:0007669"/>
    <property type="project" value="UniProtKB-KW"/>
</dbReference>
<dbReference type="GO" id="GO:0005524">
    <property type="term" value="F:ATP binding"/>
    <property type="evidence" value="ECO:0007669"/>
    <property type="project" value="UniProtKB-KW"/>
</dbReference>
<keyword evidence="4" id="KW-0430">Lectin</keyword>
<gene>
    <name evidence="4" type="ORF">Ctob_001610</name>
</gene>
<dbReference type="PROSITE" id="PS50011">
    <property type="entry name" value="PROTEIN_KINASE_DOM"/>
    <property type="match status" value="1"/>
</dbReference>
<evidence type="ECO:0000256" key="2">
    <source>
        <dbReference type="ARBA" id="ARBA00022840"/>
    </source>
</evidence>
<keyword evidence="4" id="KW-0675">Receptor</keyword>
<reference evidence="5" key="1">
    <citation type="journal article" date="2015" name="PLoS Genet.">
        <title>Genome Sequence and Transcriptome Analyses of Chrysochromulina tobin: Metabolic Tools for Enhanced Algal Fitness in the Prominent Order Prymnesiales (Haptophyceae).</title>
        <authorList>
            <person name="Hovde B.T."/>
            <person name="Deodato C.R."/>
            <person name="Hunsperger H.M."/>
            <person name="Ryken S.A."/>
            <person name="Yost W."/>
            <person name="Jha R.K."/>
            <person name="Patterson J."/>
            <person name="Monnat R.J. Jr."/>
            <person name="Barlow S.B."/>
            <person name="Starkenburg S.R."/>
            <person name="Cattolico R.A."/>
        </authorList>
    </citation>
    <scope>NUCLEOTIDE SEQUENCE</scope>
    <source>
        <strain evidence="5">CCMP291</strain>
    </source>
</reference>
<evidence type="ECO:0000259" key="3">
    <source>
        <dbReference type="PROSITE" id="PS50011"/>
    </source>
</evidence>
<dbReference type="EMBL" id="JWZX01003266">
    <property type="protein sequence ID" value="KOO22613.1"/>
    <property type="molecule type" value="Genomic_DNA"/>
</dbReference>
<dbReference type="Proteomes" id="UP000037460">
    <property type="component" value="Unassembled WGS sequence"/>
</dbReference>
<dbReference type="SMART" id="SM00220">
    <property type="entry name" value="S_TKc"/>
    <property type="match status" value="1"/>
</dbReference>
<keyword evidence="1" id="KW-0547">Nucleotide-binding</keyword>
<dbReference type="OrthoDB" id="4062651at2759"/>
<feature type="domain" description="Protein kinase" evidence="3">
    <location>
        <begin position="195"/>
        <end position="445"/>
    </location>
</feature>
<keyword evidence="4" id="KW-0418">Kinase</keyword>
<dbReference type="SUPFAM" id="SSF52058">
    <property type="entry name" value="L domain-like"/>
    <property type="match status" value="1"/>
</dbReference>
<dbReference type="SUPFAM" id="SSF56112">
    <property type="entry name" value="Protein kinase-like (PK-like)"/>
    <property type="match status" value="1"/>
</dbReference>
<name>A0A0M0J8Q5_9EUKA</name>
<dbReference type="PROSITE" id="PS00108">
    <property type="entry name" value="PROTEIN_KINASE_ST"/>
    <property type="match status" value="1"/>
</dbReference>